<proteinExistence type="predicted"/>
<name>A0A1M4SXZ2_9FLAO</name>
<protein>
    <submittedName>
        <fullName evidence="1">Uncharacterized protein</fullName>
    </submittedName>
</protein>
<evidence type="ECO:0000313" key="2">
    <source>
        <dbReference type="Proteomes" id="UP000184518"/>
    </source>
</evidence>
<dbReference type="AlphaFoldDB" id="A0A1M4SXZ2"/>
<dbReference type="Proteomes" id="UP000184518">
    <property type="component" value="Unassembled WGS sequence"/>
</dbReference>
<dbReference type="OrthoDB" id="1262961at2"/>
<dbReference type="EMBL" id="FQUT01000001">
    <property type="protein sequence ID" value="SHE37112.1"/>
    <property type="molecule type" value="Genomic_DNA"/>
</dbReference>
<dbReference type="RefSeq" id="WP_072952668.1">
    <property type="nucleotide sequence ID" value="NZ_FQUT01000001.1"/>
</dbReference>
<sequence length="142" mass="17017">MKNLIVLLILNSFLLSSCTKSSLEQKITEKNSFWYIYASNKEENIYENINYGYKFYPDGSIDYKGFDFSTNSLKNFRMDDVKQIMKWNYQQKDNVLKIENKTYDVLKFKEDTLILQYSNDKKKRILINLQTNNPTKLKSFRL</sequence>
<reference evidence="2" key="1">
    <citation type="submission" date="2016-11" db="EMBL/GenBank/DDBJ databases">
        <authorList>
            <person name="Varghese N."/>
            <person name="Submissions S."/>
        </authorList>
    </citation>
    <scope>NUCLEOTIDE SEQUENCE [LARGE SCALE GENOMIC DNA]</scope>
    <source>
        <strain evidence="2">DSM 27619</strain>
    </source>
</reference>
<dbReference type="PROSITE" id="PS51257">
    <property type="entry name" value="PROKAR_LIPOPROTEIN"/>
    <property type="match status" value="1"/>
</dbReference>
<accession>A0A1M4SXZ2</accession>
<keyword evidence="2" id="KW-1185">Reference proteome</keyword>
<evidence type="ECO:0000313" key="1">
    <source>
        <dbReference type="EMBL" id="SHE37112.1"/>
    </source>
</evidence>
<gene>
    <name evidence="1" type="ORF">SAMN05443633_101100</name>
</gene>
<organism evidence="1 2">
    <name type="scientific">Chryseobacterium arachidis</name>
    <dbReference type="NCBI Taxonomy" id="1416778"/>
    <lineage>
        <taxon>Bacteria</taxon>
        <taxon>Pseudomonadati</taxon>
        <taxon>Bacteroidota</taxon>
        <taxon>Flavobacteriia</taxon>
        <taxon>Flavobacteriales</taxon>
        <taxon>Weeksellaceae</taxon>
        <taxon>Chryseobacterium group</taxon>
        <taxon>Chryseobacterium</taxon>
    </lineage>
</organism>
<dbReference type="STRING" id="1416778.SAMN05443633_101100"/>